<evidence type="ECO:0000313" key="3">
    <source>
        <dbReference type="Proteomes" id="UP001642484"/>
    </source>
</evidence>
<gene>
    <name evidence="2" type="ORF">CCMP2556_LOCUS23513</name>
</gene>
<feature type="compositionally biased region" description="Basic and acidic residues" evidence="1">
    <location>
        <begin position="177"/>
        <end position="192"/>
    </location>
</feature>
<organism evidence="2 3">
    <name type="scientific">Durusdinium trenchii</name>
    <dbReference type="NCBI Taxonomy" id="1381693"/>
    <lineage>
        <taxon>Eukaryota</taxon>
        <taxon>Sar</taxon>
        <taxon>Alveolata</taxon>
        <taxon>Dinophyceae</taxon>
        <taxon>Suessiales</taxon>
        <taxon>Symbiodiniaceae</taxon>
        <taxon>Durusdinium</taxon>
    </lineage>
</organism>
<dbReference type="Proteomes" id="UP001642484">
    <property type="component" value="Unassembled WGS sequence"/>
</dbReference>
<reference evidence="2 3" key="1">
    <citation type="submission" date="2024-02" db="EMBL/GenBank/DDBJ databases">
        <authorList>
            <person name="Chen Y."/>
            <person name="Shah S."/>
            <person name="Dougan E. K."/>
            <person name="Thang M."/>
            <person name="Chan C."/>
        </authorList>
    </citation>
    <scope>NUCLEOTIDE SEQUENCE [LARGE SCALE GENOMIC DNA]</scope>
</reference>
<feature type="compositionally biased region" description="Basic residues" evidence="1">
    <location>
        <begin position="110"/>
        <end position="121"/>
    </location>
</feature>
<sequence>MGPDHRTTARPRGARVCDLPSSVIAEFFQKRKAPAKPADFLLPLTQLNEDHFQEAARTDLAGHRHCSQRLDPFLQKGARTARDGPQRLGGGRSRTRELSPIQAAHEATSKKKAMKKVRGRRNSISVEAPAEPRPASGLARPLGRDPQLLPPPALRARRCPRRERGPCAPRGLAAAGDGRDPAEDGRESSGHR</sequence>
<dbReference type="EMBL" id="CAXAMN010015002">
    <property type="protein sequence ID" value="CAK9044782.1"/>
    <property type="molecule type" value="Genomic_DNA"/>
</dbReference>
<feature type="region of interest" description="Disordered" evidence="1">
    <location>
        <begin position="75"/>
        <end position="192"/>
    </location>
</feature>
<accession>A0ABP0M282</accession>
<evidence type="ECO:0000313" key="2">
    <source>
        <dbReference type="EMBL" id="CAK9044782.1"/>
    </source>
</evidence>
<protein>
    <submittedName>
        <fullName evidence="2">Uncharacterized protein</fullName>
    </submittedName>
</protein>
<evidence type="ECO:0000256" key="1">
    <source>
        <dbReference type="SAM" id="MobiDB-lite"/>
    </source>
</evidence>
<name>A0ABP0M282_9DINO</name>
<comment type="caution">
    <text evidence="2">The sequence shown here is derived from an EMBL/GenBank/DDBJ whole genome shotgun (WGS) entry which is preliminary data.</text>
</comment>
<proteinExistence type="predicted"/>
<keyword evidence="3" id="KW-1185">Reference proteome</keyword>